<sequence>MIEYARPCTGEPFYECFEEISLKNAVLTYMSFLILNLLGRLQDFLRKYGFLNNPSAKEKELTKSFVPLYSDYEAFYTRNLYRRARDCWNRPICSVPGPEMVLMDRISTDSCWTFTMTNTTTKVLNFGSYNYLGFAETSGPCIDADVKSIEKYGLGLASSRLEVGTLDIHEELEKLVAEFVGQEAAIVFGMGFATNALNMPRIFDKVSIVAFLTCQFINRAICKYRFLSN</sequence>
<proteinExistence type="inferred from homology"/>
<dbReference type="Gene3D" id="3.40.640.10">
    <property type="entry name" value="Type I PLP-dependent aspartate aminotransferase-like (Major domain)"/>
    <property type="match status" value="1"/>
</dbReference>
<keyword evidence="7" id="KW-1185">Reference proteome</keyword>
<dbReference type="OrthoDB" id="65434at2759"/>
<evidence type="ECO:0000256" key="3">
    <source>
        <dbReference type="ARBA" id="ARBA00022679"/>
    </source>
</evidence>
<comment type="cofactor">
    <cofactor evidence="1">
        <name>pyridoxal 5'-phosphate</name>
        <dbReference type="ChEBI" id="CHEBI:597326"/>
    </cofactor>
</comment>
<evidence type="ECO:0000313" key="7">
    <source>
        <dbReference type="Proteomes" id="UP000267029"/>
    </source>
</evidence>
<dbReference type="STRING" id="53468.A0A0R3UKS7"/>
<dbReference type="GO" id="GO:0016020">
    <property type="term" value="C:membrane"/>
    <property type="evidence" value="ECO:0007669"/>
    <property type="project" value="GOC"/>
</dbReference>
<dbReference type="GO" id="GO:0046512">
    <property type="term" value="P:sphingosine biosynthetic process"/>
    <property type="evidence" value="ECO:0007669"/>
    <property type="project" value="TreeGrafter"/>
</dbReference>
<gene>
    <name evidence="6" type="ORF">MCOS_LOCUS8227</name>
</gene>
<evidence type="ECO:0000256" key="1">
    <source>
        <dbReference type="ARBA" id="ARBA00001933"/>
    </source>
</evidence>
<dbReference type="GO" id="GO:0017059">
    <property type="term" value="C:serine palmitoyltransferase complex"/>
    <property type="evidence" value="ECO:0007669"/>
    <property type="project" value="TreeGrafter"/>
</dbReference>
<dbReference type="PANTHER" id="PTHR13693">
    <property type="entry name" value="CLASS II AMINOTRANSFERASE/8-AMINO-7-OXONONANOATE SYNTHASE"/>
    <property type="match status" value="1"/>
</dbReference>
<reference evidence="6 7" key="1">
    <citation type="submission" date="2018-10" db="EMBL/GenBank/DDBJ databases">
        <authorList>
            <consortium name="Pathogen Informatics"/>
        </authorList>
    </citation>
    <scope>NUCLEOTIDE SEQUENCE [LARGE SCALE GENOMIC DNA]</scope>
</reference>
<dbReference type="GO" id="GO:0030170">
    <property type="term" value="F:pyridoxal phosphate binding"/>
    <property type="evidence" value="ECO:0007669"/>
    <property type="project" value="InterPro"/>
</dbReference>
<evidence type="ECO:0000256" key="4">
    <source>
        <dbReference type="ARBA" id="ARBA00023315"/>
    </source>
</evidence>
<dbReference type="InterPro" id="IPR004839">
    <property type="entry name" value="Aminotransferase_I/II_large"/>
</dbReference>
<evidence type="ECO:0000259" key="5">
    <source>
        <dbReference type="Pfam" id="PF00155"/>
    </source>
</evidence>
<dbReference type="InterPro" id="IPR050087">
    <property type="entry name" value="AON_synthase_class-II"/>
</dbReference>
<protein>
    <recommendedName>
        <fullName evidence="5">Aminotransferase class I/classII large domain-containing protein</fullName>
    </recommendedName>
</protein>
<dbReference type="InterPro" id="IPR015421">
    <property type="entry name" value="PyrdxlP-dep_Trfase_major"/>
</dbReference>
<evidence type="ECO:0000313" key="6">
    <source>
        <dbReference type="EMBL" id="VDD82224.1"/>
    </source>
</evidence>
<dbReference type="EMBL" id="UXSR01005476">
    <property type="protein sequence ID" value="VDD82224.1"/>
    <property type="molecule type" value="Genomic_DNA"/>
</dbReference>
<dbReference type="AlphaFoldDB" id="A0A0R3UKS7"/>
<dbReference type="Proteomes" id="UP000267029">
    <property type="component" value="Unassembled WGS sequence"/>
</dbReference>
<dbReference type="PANTHER" id="PTHR13693:SF3">
    <property type="entry name" value="LD36009P"/>
    <property type="match status" value="1"/>
</dbReference>
<dbReference type="GO" id="GO:0004758">
    <property type="term" value="F:serine C-palmitoyltransferase activity"/>
    <property type="evidence" value="ECO:0007669"/>
    <property type="project" value="TreeGrafter"/>
</dbReference>
<comment type="similarity">
    <text evidence="2">Belongs to the class-II pyridoxal-phosphate-dependent aminotransferase family.</text>
</comment>
<keyword evidence="3" id="KW-0808">Transferase</keyword>
<dbReference type="Gene3D" id="3.90.1150.10">
    <property type="entry name" value="Aspartate Aminotransferase, domain 1"/>
    <property type="match status" value="1"/>
</dbReference>
<keyword evidence="4" id="KW-0012">Acyltransferase</keyword>
<organism evidence="6 7">
    <name type="scientific">Mesocestoides corti</name>
    <name type="common">Flatworm</name>
    <dbReference type="NCBI Taxonomy" id="53468"/>
    <lineage>
        <taxon>Eukaryota</taxon>
        <taxon>Metazoa</taxon>
        <taxon>Spiralia</taxon>
        <taxon>Lophotrochozoa</taxon>
        <taxon>Platyhelminthes</taxon>
        <taxon>Cestoda</taxon>
        <taxon>Eucestoda</taxon>
        <taxon>Cyclophyllidea</taxon>
        <taxon>Mesocestoididae</taxon>
        <taxon>Mesocestoides</taxon>
    </lineage>
</organism>
<dbReference type="Pfam" id="PF00155">
    <property type="entry name" value="Aminotran_1_2"/>
    <property type="match status" value="1"/>
</dbReference>
<dbReference type="SUPFAM" id="SSF53383">
    <property type="entry name" value="PLP-dependent transferases"/>
    <property type="match status" value="1"/>
</dbReference>
<feature type="domain" description="Aminotransferase class I/classII large" evidence="5">
    <location>
        <begin position="121"/>
        <end position="204"/>
    </location>
</feature>
<name>A0A0R3UKS7_MESCO</name>
<dbReference type="InterPro" id="IPR015422">
    <property type="entry name" value="PyrdxlP-dep_Trfase_small"/>
</dbReference>
<dbReference type="GO" id="GO:0046513">
    <property type="term" value="P:ceramide biosynthetic process"/>
    <property type="evidence" value="ECO:0007669"/>
    <property type="project" value="TreeGrafter"/>
</dbReference>
<accession>A0A0R3UKS7</accession>
<evidence type="ECO:0000256" key="2">
    <source>
        <dbReference type="ARBA" id="ARBA00008392"/>
    </source>
</evidence>
<dbReference type="InterPro" id="IPR015424">
    <property type="entry name" value="PyrdxlP-dep_Trfase"/>
</dbReference>